<accession>A0A2K3KBI2</accession>
<dbReference type="Proteomes" id="UP000236291">
    <property type="component" value="Unassembled WGS sequence"/>
</dbReference>
<reference evidence="2 3" key="2">
    <citation type="journal article" date="2017" name="Front. Plant Sci.">
        <title>Gene Classification and Mining of Molecular Markers Useful in Red Clover (Trifolium pratense) Breeding.</title>
        <authorList>
            <person name="Istvanek J."/>
            <person name="Dluhosova J."/>
            <person name="Dluhos P."/>
            <person name="Patkova L."/>
            <person name="Nedelnik J."/>
            <person name="Repkova J."/>
        </authorList>
    </citation>
    <scope>NUCLEOTIDE SEQUENCE [LARGE SCALE GENOMIC DNA]</scope>
    <source>
        <strain evidence="3">cv. Tatra</strain>
        <tissue evidence="2">Young leaves</tissue>
    </source>
</reference>
<feature type="compositionally biased region" description="Basic and acidic residues" evidence="1">
    <location>
        <begin position="37"/>
        <end position="50"/>
    </location>
</feature>
<dbReference type="EMBL" id="ASHM01157013">
    <property type="protein sequence ID" value="PNX63634.1"/>
    <property type="molecule type" value="Genomic_DNA"/>
</dbReference>
<feature type="non-terminal residue" evidence="2">
    <location>
        <position position="1"/>
    </location>
</feature>
<protein>
    <submittedName>
        <fullName evidence="2">TNP1</fullName>
    </submittedName>
</protein>
<reference evidence="2 3" key="1">
    <citation type="journal article" date="2014" name="Am. J. Bot.">
        <title>Genome assembly and annotation for red clover (Trifolium pratense; Fabaceae).</title>
        <authorList>
            <person name="Istvanek J."/>
            <person name="Jaros M."/>
            <person name="Krenek A."/>
            <person name="Repkova J."/>
        </authorList>
    </citation>
    <scope>NUCLEOTIDE SEQUENCE [LARGE SCALE GENOMIC DNA]</scope>
    <source>
        <strain evidence="3">cv. Tatra</strain>
        <tissue evidence="2">Young leaves</tissue>
    </source>
</reference>
<sequence>KNVYPHVLSRGGYKRLEEEMMNEKRLLMSKDSSGLTDDDRNPSPPERYESWTRARLKKGGEFTSEPAKKVAEKIVSFSC</sequence>
<gene>
    <name evidence="2" type="primary">TNP1</name>
    <name evidence="2" type="ORF">L195_g061728</name>
</gene>
<comment type="caution">
    <text evidence="2">The sequence shown here is derived from an EMBL/GenBank/DDBJ whole genome shotgun (WGS) entry which is preliminary data.</text>
</comment>
<evidence type="ECO:0000256" key="1">
    <source>
        <dbReference type="SAM" id="MobiDB-lite"/>
    </source>
</evidence>
<feature type="region of interest" description="Disordered" evidence="1">
    <location>
        <begin position="27"/>
        <end position="50"/>
    </location>
</feature>
<organism evidence="2 3">
    <name type="scientific">Trifolium pratense</name>
    <name type="common">Red clover</name>
    <dbReference type="NCBI Taxonomy" id="57577"/>
    <lineage>
        <taxon>Eukaryota</taxon>
        <taxon>Viridiplantae</taxon>
        <taxon>Streptophyta</taxon>
        <taxon>Embryophyta</taxon>
        <taxon>Tracheophyta</taxon>
        <taxon>Spermatophyta</taxon>
        <taxon>Magnoliopsida</taxon>
        <taxon>eudicotyledons</taxon>
        <taxon>Gunneridae</taxon>
        <taxon>Pentapetalae</taxon>
        <taxon>rosids</taxon>
        <taxon>fabids</taxon>
        <taxon>Fabales</taxon>
        <taxon>Fabaceae</taxon>
        <taxon>Papilionoideae</taxon>
        <taxon>50 kb inversion clade</taxon>
        <taxon>NPAAA clade</taxon>
        <taxon>Hologalegina</taxon>
        <taxon>IRL clade</taxon>
        <taxon>Trifolieae</taxon>
        <taxon>Trifolium</taxon>
    </lineage>
</organism>
<dbReference type="AlphaFoldDB" id="A0A2K3KBI2"/>
<name>A0A2K3KBI2_TRIPR</name>
<evidence type="ECO:0000313" key="3">
    <source>
        <dbReference type="Proteomes" id="UP000236291"/>
    </source>
</evidence>
<dbReference type="ExpressionAtlas" id="A0A2K3KBI2">
    <property type="expression patterns" value="baseline"/>
</dbReference>
<evidence type="ECO:0000313" key="2">
    <source>
        <dbReference type="EMBL" id="PNX63634.1"/>
    </source>
</evidence>
<proteinExistence type="predicted"/>